<dbReference type="HOGENOM" id="CLU_3038399_0_0_1"/>
<evidence type="ECO:0000313" key="1">
    <source>
        <dbReference type="EMBL" id="EDO36926.1"/>
    </source>
</evidence>
<sequence length="55" mass="6110">ILLETEACSHRVFESTTVLPSCSKGTCLISTPCYKHTMLKARHAISTPCYKHAML</sequence>
<dbReference type="AlphaFoldDB" id="A7SHA6"/>
<dbReference type="Proteomes" id="UP000001593">
    <property type="component" value="Unassembled WGS sequence"/>
</dbReference>
<keyword evidence="2" id="KW-1185">Reference proteome</keyword>
<proteinExistence type="predicted"/>
<dbReference type="InParanoid" id="A7SHA6"/>
<dbReference type="EMBL" id="DS469658">
    <property type="protein sequence ID" value="EDO36926.1"/>
    <property type="molecule type" value="Genomic_DNA"/>
</dbReference>
<evidence type="ECO:0000313" key="2">
    <source>
        <dbReference type="Proteomes" id="UP000001593"/>
    </source>
</evidence>
<feature type="non-terminal residue" evidence="1">
    <location>
        <position position="1"/>
    </location>
</feature>
<accession>A7SHA6</accession>
<gene>
    <name evidence="1" type="ORF">NEMVEDRAFT_v1g118213</name>
</gene>
<reference evidence="1 2" key="1">
    <citation type="journal article" date="2007" name="Science">
        <title>Sea anemone genome reveals ancestral eumetazoan gene repertoire and genomic organization.</title>
        <authorList>
            <person name="Putnam N.H."/>
            <person name="Srivastava M."/>
            <person name="Hellsten U."/>
            <person name="Dirks B."/>
            <person name="Chapman J."/>
            <person name="Salamov A."/>
            <person name="Terry A."/>
            <person name="Shapiro H."/>
            <person name="Lindquist E."/>
            <person name="Kapitonov V.V."/>
            <person name="Jurka J."/>
            <person name="Genikhovich G."/>
            <person name="Grigoriev I.V."/>
            <person name="Lucas S.M."/>
            <person name="Steele R.E."/>
            <person name="Finnerty J.R."/>
            <person name="Technau U."/>
            <person name="Martindale M.Q."/>
            <person name="Rokhsar D.S."/>
        </authorList>
    </citation>
    <scope>NUCLEOTIDE SEQUENCE [LARGE SCALE GENOMIC DNA]</scope>
    <source>
        <strain evidence="2">CH2 X CH6</strain>
    </source>
</reference>
<name>A7SHA6_NEMVE</name>
<organism evidence="1 2">
    <name type="scientific">Nematostella vectensis</name>
    <name type="common">Starlet sea anemone</name>
    <dbReference type="NCBI Taxonomy" id="45351"/>
    <lineage>
        <taxon>Eukaryota</taxon>
        <taxon>Metazoa</taxon>
        <taxon>Cnidaria</taxon>
        <taxon>Anthozoa</taxon>
        <taxon>Hexacorallia</taxon>
        <taxon>Actiniaria</taxon>
        <taxon>Edwardsiidae</taxon>
        <taxon>Nematostella</taxon>
    </lineage>
</organism>
<protein>
    <submittedName>
        <fullName evidence="1">Uncharacterized protein</fullName>
    </submittedName>
</protein>